<feature type="non-terminal residue" evidence="2">
    <location>
        <position position="151"/>
    </location>
</feature>
<organism evidence="2 3">
    <name type="scientific">Clarias magur</name>
    <name type="common">Asian catfish</name>
    <name type="synonym">Macropteronotus magur</name>
    <dbReference type="NCBI Taxonomy" id="1594786"/>
    <lineage>
        <taxon>Eukaryota</taxon>
        <taxon>Metazoa</taxon>
        <taxon>Chordata</taxon>
        <taxon>Craniata</taxon>
        <taxon>Vertebrata</taxon>
        <taxon>Euteleostomi</taxon>
        <taxon>Actinopterygii</taxon>
        <taxon>Neopterygii</taxon>
        <taxon>Teleostei</taxon>
        <taxon>Ostariophysi</taxon>
        <taxon>Siluriformes</taxon>
        <taxon>Clariidae</taxon>
        <taxon>Clarias</taxon>
    </lineage>
</organism>
<name>A0A8J4UT29_CLAMG</name>
<evidence type="ECO:0000313" key="3">
    <source>
        <dbReference type="Proteomes" id="UP000727407"/>
    </source>
</evidence>
<protein>
    <submittedName>
        <fullName evidence="2">Uncharacterized protein</fullName>
    </submittedName>
</protein>
<keyword evidence="3" id="KW-1185">Reference proteome</keyword>
<reference evidence="2" key="1">
    <citation type="submission" date="2020-07" db="EMBL/GenBank/DDBJ databases">
        <title>Clarias magur genome sequencing, assembly and annotation.</title>
        <authorList>
            <person name="Kushwaha B."/>
            <person name="Kumar R."/>
            <person name="Das P."/>
            <person name="Joshi C.G."/>
            <person name="Kumar D."/>
            <person name="Nagpure N.S."/>
            <person name="Pandey M."/>
            <person name="Agarwal S."/>
            <person name="Srivastava S."/>
            <person name="Singh M."/>
            <person name="Sahoo L."/>
            <person name="Jayasankar P."/>
            <person name="Meher P.K."/>
            <person name="Koringa P.G."/>
            <person name="Iquebal M.A."/>
            <person name="Das S.P."/>
            <person name="Bit A."/>
            <person name="Patnaik S."/>
            <person name="Patel N."/>
            <person name="Shah T.M."/>
            <person name="Hinsu A."/>
            <person name="Jena J.K."/>
        </authorList>
    </citation>
    <scope>NUCLEOTIDE SEQUENCE</scope>
    <source>
        <strain evidence="2">CIFAMagur01</strain>
        <tissue evidence="2">Testis</tissue>
    </source>
</reference>
<dbReference type="Proteomes" id="UP000727407">
    <property type="component" value="Unassembled WGS sequence"/>
</dbReference>
<dbReference type="EMBL" id="QNUK01000048">
    <property type="protein sequence ID" value="KAF5905197.1"/>
    <property type="molecule type" value="Genomic_DNA"/>
</dbReference>
<sequence length="151" mass="16510">SGADLDLKGRWILAAPSGVKGLRGFVPSSCQRANIQLPPSDKQDPRDSLAISGSRVGYRALSLPLLKSISEHYGSSSARLSAPGLSITRDNTNSDEHKDEDRGPFRKMRVKQLLSFLLLWDALKDHTLVCKITSNCFELNVYPTPQGTSSI</sequence>
<evidence type="ECO:0000313" key="2">
    <source>
        <dbReference type="EMBL" id="KAF5905197.1"/>
    </source>
</evidence>
<comment type="caution">
    <text evidence="2">The sequence shown here is derived from an EMBL/GenBank/DDBJ whole genome shotgun (WGS) entry which is preliminary data.</text>
</comment>
<dbReference type="AlphaFoldDB" id="A0A8J4UT29"/>
<evidence type="ECO:0000256" key="1">
    <source>
        <dbReference type="SAM" id="MobiDB-lite"/>
    </source>
</evidence>
<feature type="region of interest" description="Disordered" evidence="1">
    <location>
        <begin position="76"/>
        <end position="103"/>
    </location>
</feature>
<accession>A0A8J4UT29</accession>
<proteinExistence type="predicted"/>
<feature type="compositionally biased region" description="Basic and acidic residues" evidence="1">
    <location>
        <begin position="92"/>
        <end position="103"/>
    </location>
</feature>
<gene>
    <name evidence="2" type="ORF">DAT39_005169</name>
</gene>